<dbReference type="GO" id="GO:0017000">
    <property type="term" value="P:antibiotic biosynthetic process"/>
    <property type="evidence" value="ECO:0007669"/>
    <property type="project" value="UniProtKB-ARBA"/>
</dbReference>
<dbReference type="InterPro" id="IPR002213">
    <property type="entry name" value="UDP_glucos_trans"/>
</dbReference>
<dbReference type="Proteomes" id="UP000294911">
    <property type="component" value="Unassembled WGS sequence"/>
</dbReference>
<dbReference type="GO" id="GO:0008194">
    <property type="term" value="F:UDP-glycosyltransferase activity"/>
    <property type="evidence" value="ECO:0007669"/>
    <property type="project" value="InterPro"/>
</dbReference>
<gene>
    <name evidence="2" type="ORF">EV191_1048</name>
</gene>
<evidence type="ECO:0000313" key="3">
    <source>
        <dbReference type="Proteomes" id="UP000294911"/>
    </source>
</evidence>
<dbReference type="Gene3D" id="3.40.50.2000">
    <property type="entry name" value="Glycogen Phosphorylase B"/>
    <property type="match status" value="2"/>
</dbReference>
<protein>
    <submittedName>
        <fullName evidence="2">UDP-glucoronosyl/UDP-glucosyl transferase</fullName>
    </submittedName>
</protein>
<dbReference type="EMBL" id="SLXQ01000004">
    <property type="protein sequence ID" value="TCP53441.1"/>
    <property type="molecule type" value="Genomic_DNA"/>
</dbReference>
<proteinExistence type="predicted"/>
<comment type="caution">
    <text evidence="2">The sequence shown here is derived from an EMBL/GenBank/DDBJ whole genome shotgun (WGS) entry which is preliminary data.</text>
</comment>
<dbReference type="CDD" id="cd03784">
    <property type="entry name" value="GT1_Gtf-like"/>
    <property type="match status" value="1"/>
</dbReference>
<dbReference type="PANTHER" id="PTHR48050">
    <property type="entry name" value="STEROL 3-BETA-GLUCOSYLTRANSFERASE"/>
    <property type="match status" value="1"/>
</dbReference>
<organism evidence="2 3">
    <name type="scientific">Tamaricihabitans halophyticus</name>
    <dbReference type="NCBI Taxonomy" id="1262583"/>
    <lineage>
        <taxon>Bacteria</taxon>
        <taxon>Bacillati</taxon>
        <taxon>Actinomycetota</taxon>
        <taxon>Actinomycetes</taxon>
        <taxon>Pseudonocardiales</taxon>
        <taxon>Pseudonocardiaceae</taxon>
        <taxon>Tamaricihabitans</taxon>
    </lineage>
</organism>
<evidence type="ECO:0000259" key="1">
    <source>
        <dbReference type="Pfam" id="PF06722"/>
    </source>
</evidence>
<sequence>MFPAVHRAGLPTAKIGISPKEAFDRAKAAKLRPELPEADQMPEIAATVFGEIVPRVMFATSKSVIERFRADLVISEIGNHGSLLAAQYLGVPVHSCTWGRVAATPMIEEVSERIANLAQDLGVSGIAPHIDICPPSVQSTNFKANYEIQPMQPVGWSFPDDELPPLVARRERPIIYVTFSSVFEHVEAQTLRDIAQGLAKLPVDVLMATGAVSADIPDLPNNVYLAEWVPQSLVVPHTELLVHHGGPGAMLNAMAAGLPQLVLPDADGVEPGTSIAVEESGTGYILPQEEISAEAIYTNVVSLLEDSTVRSAVTSVAAEIAAMPTPDQVLELLEKQR</sequence>
<dbReference type="AlphaFoldDB" id="A0A4R2R1V0"/>
<dbReference type="InterPro" id="IPR050426">
    <property type="entry name" value="Glycosyltransferase_28"/>
</dbReference>
<keyword evidence="3" id="KW-1185">Reference proteome</keyword>
<dbReference type="SUPFAM" id="SSF53756">
    <property type="entry name" value="UDP-Glycosyltransferase/glycogen phosphorylase"/>
    <property type="match status" value="1"/>
</dbReference>
<keyword evidence="2" id="KW-0808">Transferase</keyword>
<evidence type="ECO:0000313" key="2">
    <source>
        <dbReference type="EMBL" id="TCP53441.1"/>
    </source>
</evidence>
<dbReference type="PANTHER" id="PTHR48050:SF13">
    <property type="entry name" value="STEROL 3-BETA-GLUCOSYLTRANSFERASE UGT80A2"/>
    <property type="match status" value="1"/>
</dbReference>
<dbReference type="InterPro" id="IPR010610">
    <property type="entry name" value="EryCIII-like_C"/>
</dbReference>
<feature type="domain" description="Erythromycin biosynthesis protein CIII-like C-terminal" evidence="1">
    <location>
        <begin position="205"/>
        <end position="334"/>
    </location>
</feature>
<dbReference type="GO" id="GO:0016758">
    <property type="term" value="F:hexosyltransferase activity"/>
    <property type="evidence" value="ECO:0007669"/>
    <property type="project" value="UniProtKB-ARBA"/>
</dbReference>
<reference evidence="2 3" key="1">
    <citation type="submission" date="2019-03" db="EMBL/GenBank/DDBJ databases">
        <title>Genomic Encyclopedia of Type Strains, Phase IV (KMG-IV): sequencing the most valuable type-strain genomes for metagenomic binning, comparative biology and taxonomic classification.</title>
        <authorList>
            <person name="Goeker M."/>
        </authorList>
    </citation>
    <scope>NUCLEOTIDE SEQUENCE [LARGE SCALE GENOMIC DNA]</scope>
    <source>
        <strain evidence="2 3">DSM 45765</strain>
    </source>
</reference>
<accession>A0A4R2R1V0</accession>
<dbReference type="Pfam" id="PF06722">
    <property type="entry name" value="EryCIII-like_C"/>
    <property type="match status" value="1"/>
</dbReference>
<name>A0A4R2R1V0_9PSEU</name>